<dbReference type="Proteomes" id="UP000821865">
    <property type="component" value="Chromosome 2"/>
</dbReference>
<proteinExistence type="predicted"/>
<accession>A0ACB8DG61</accession>
<name>A0ACB8DG61_DERSI</name>
<reference evidence="1" key="1">
    <citation type="submission" date="2020-05" db="EMBL/GenBank/DDBJ databases">
        <title>Large-scale comparative analyses of tick genomes elucidate their genetic diversity and vector capacities.</title>
        <authorList>
            <person name="Jia N."/>
            <person name="Wang J."/>
            <person name="Shi W."/>
            <person name="Du L."/>
            <person name="Sun Y."/>
            <person name="Zhan W."/>
            <person name="Jiang J."/>
            <person name="Wang Q."/>
            <person name="Zhang B."/>
            <person name="Ji P."/>
            <person name="Sakyi L.B."/>
            <person name="Cui X."/>
            <person name="Yuan T."/>
            <person name="Jiang B."/>
            <person name="Yang W."/>
            <person name="Lam T.T.-Y."/>
            <person name="Chang Q."/>
            <person name="Ding S."/>
            <person name="Wang X."/>
            <person name="Zhu J."/>
            <person name="Ruan X."/>
            <person name="Zhao L."/>
            <person name="Wei J."/>
            <person name="Que T."/>
            <person name="Du C."/>
            <person name="Cheng J."/>
            <person name="Dai P."/>
            <person name="Han X."/>
            <person name="Huang E."/>
            <person name="Gao Y."/>
            <person name="Liu J."/>
            <person name="Shao H."/>
            <person name="Ye R."/>
            <person name="Li L."/>
            <person name="Wei W."/>
            <person name="Wang X."/>
            <person name="Wang C."/>
            <person name="Yang T."/>
            <person name="Huo Q."/>
            <person name="Li W."/>
            <person name="Guo W."/>
            <person name="Chen H."/>
            <person name="Zhou L."/>
            <person name="Ni X."/>
            <person name="Tian J."/>
            <person name="Zhou Y."/>
            <person name="Sheng Y."/>
            <person name="Liu T."/>
            <person name="Pan Y."/>
            <person name="Xia L."/>
            <person name="Li J."/>
            <person name="Zhao F."/>
            <person name="Cao W."/>
        </authorList>
    </citation>
    <scope>NUCLEOTIDE SEQUENCE</scope>
    <source>
        <strain evidence="1">Dsil-2018</strain>
    </source>
</reference>
<dbReference type="EMBL" id="CM023471">
    <property type="protein sequence ID" value="KAH7967116.1"/>
    <property type="molecule type" value="Genomic_DNA"/>
</dbReference>
<comment type="caution">
    <text evidence="1">The sequence shown here is derived from an EMBL/GenBank/DDBJ whole genome shotgun (WGS) entry which is preliminary data.</text>
</comment>
<sequence length="314" mass="34123">MDTERKTSGLIIGLPRGLDKKTAGYWVLALAIFCLASSCALVATLLNRTALSQGSYDEERYMARKEPSLHLEERTRLPEDFSLELHFARRKTSKAVTLRTPPFFSVTARPRARGTPAPFPRTVPVHPDEYPEETVAPEPMTVPEYPDEEYEVPPPEIRTLETEAPHLTPATQEPYVGIDNSTGSQGGEKTNVTESAAETSDVKATEKGNEDTKSSEATEKATSANVEPSPSPEVASSGDITEASSKEAEPSTSPEATSAAQTEAESSTSAEATSTAETEAEPSTEKATEKPEIRQLDEYDDNNFNMLSEVRRAP</sequence>
<evidence type="ECO:0000313" key="1">
    <source>
        <dbReference type="EMBL" id="KAH7967116.1"/>
    </source>
</evidence>
<organism evidence="1 2">
    <name type="scientific">Dermacentor silvarum</name>
    <name type="common">Tick</name>
    <dbReference type="NCBI Taxonomy" id="543639"/>
    <lineage>
        <taxon>Eukaryota</taxon>
        <taxon>Metazoa</taxon>
        <taxon>Ecdysozoa</taxon>
        <taxon>Arthropoda</taxon>
        <taxon>Chelicerata</taxon>
        <taxon>Arachnida</taxon>
        <taxon>Acari</taxon>
        <taxon>Parasitiformes</taxon>
        <taxon>Ixodida</taxon>
        <taxon>Ixodoidea</taxon>
        <taxon>Ixodidae</taxon>
        <taxon>Rhipicephalinae</taxon>
        <taxon>Dermacentor</taxon>
    </lineage>
</organism>
<keyword evidence="2" id="KW-1185">Reference proteome</keyword>
<evidence type="ECO:0000313" key="2">
    <source>
        <dbReference type="Proteomes" id="UP000821865"/>
    </source>
</evidence>
<protein>
    <submittedName>
        <fullName evidence="1">Uncharacterized protein</fullName>
    </submittedName>
</protein>
<gene>
    <name evidence="1" type="ORF">HPB49_022849</name>
</gene>